<dbReference type="PANTHER" id="PTHR24421:SF10">
    <property type="entry name" value="NITRATE_NITRITE SENSOR PROTEIN NARQ"/>
    <property type="match status" value="1"/>
</dbReference>
<dbReference type="RefSeq" id="WP_306828525.1">
    <property type="nucleotide sequence ID" value="NZ_JAUSRA010000001.1"/>
</dbReference>
<comment type="catalytic activity">
    <reaction evidence="1">
        <text>ATP + protein L-histidine = ADP + protein N-phospho-L-histidine.</text>
        <dbReference type="EC" id="2.7.13.3"/>
    </reaction>
</comment>
<evidence type="ECO:0000259" key="10">
    <source>
        <dbReference type="Pfam" id="PF02518"/>
    </source>
</evidence>
<keyword evidence="5" id="KW-0547">Nucleotide-binding</keyword>
<keyword evidence="9" id="KW-0472">Membrane</keyword>
<organism evidence="12 13">
    <name type="scientific">Catenuloplanes nepalensis</name>
    <dbReference type="NCBI Taxonomy" id="587533"/>
    <lineage>
        <taxon>Bacteria</taxon>
        <taxon>Bacillati</taxon>
        <taxon>Actinomycetota</taxon>
        <taxon>Actinomycetes</taxon>
        <taxon>Micromonosporales</taxon>
        <taxon>Micromonosporaceae</taxon>
        <taxon>Catenuloplanes</taxon>
    </lineage>
</organism>
<evidence type="ECO:0000256" key="9">
    <source>
        <dbReference type="SAM" id="Phobius"/>
    </source>
</evidence>
<dbReference type="EMBL" id="JAUSRA010000001">
    <property type="protein sequence ID" value="MDP9793478.1"/>
    <property type="molecule type" value="Genomic_DNA"/>
</dbReference>
<dbReference type="Pfam" id="PF02518">
    <property type="entry name" value="HATPase_c"/>
    <property type="match status" value="1"/>
</dbReference>
<keyword evidence="9" id="KW-0812">Transmembrane</keyword>
<gene>
    <name evidence="12" type="ORF">J2S43_001990</name>
</gene>
<keyword evidence="7" id="KW-0067">ATP-binding</keyword>
<dbReference type="Proteomes" id="UP001240984">
    <property type="component" value="Unassembled WGS sequence"/>
</dbReference>
<keyword evidence="4" id="KW-0808">Transferase</keyword>
<feature type="transmembrane region" description="Helical" evidence="9">
    <location>
        <begin position="154"/>
        <end position="171"/>
    </location>
</feature>
<sequence>MAGVCADEEQVNDVTDGRPVRTLWWVVLGSVTGLLLVVTATLVADVYELPVLVAFGAATAGCAALPLVPVRPRLAAALQLAAVVVFAWTQPVDEGAWPLAVPVMVVLILYVGLVGLCRPWGEAVATWWASSLILILLIMLDPRGRDFDAAAETLVVYATNSVLVLFGAILWRQRALIRRQLADARRDVALEQAQRAVVEERTRIARELHDVVAHSMSVIHMQATSAQYRLGDVDDESRAEFGRIAAGTRTALQEMRQLLSLLRDEEGERPLRPAPGLRDLDELALSARRGGIAVELSVPAEVRALDIPETIGVAAFRIVQESLSNVVRHAPGADTRVLVGATGRQLTVEVVNDRARRARQSIEDPGRAGHGLIGMRERARQTGGTIETGPRPGGGYRVAACLPLNIEENQS</sequence>
<feature type="transmembrane region" description="Helical" evidence="9">
    <location>
        <begin position="96"/>
        <end position="117"/>
    </location>
</feature>
<feature type="domain" description="Histidine kinase/HSP90-like ATPase" evidence="10">
    <location>
        <begin position="315"/>
        <end position="405"/>
    </location>
</feature>
<dbReference type="InterPro" id="IPR050482">
    <property type="entry name" value="Sensor_HK_TwoCompSys"/>
</dbReference>
<feature type="domain" description="Signal transduction histidine kinase subgroup 3 dimerisation and phosphoacceptor" evidence="11">
    <location>
        <begin position="200"/>
        <end position="265"/>
    </location>
</feature>
<dbReference type="InterPro" id="IPR036890">
    <property type="entry name" value="HATPase_C_sf"/>
</dbReference>
<evidence type="ECO:0000313" key="12">
    <source>
        <dbReference type="EMBL" id="MDP9793478.1"/>
    </source>
</evidence>
<evidence type="ECO:0000256" key="2">
    <source>
        <dbReference type="ARBA" id="ARBA00012438"/>
    </source>
</evidence>
<evidence type="ECO:0000256" key="3">
    <source>
        <dbReference type="ARBA" id="ARBA00022553"/>
    </source>
</evidence>
<feature type="transmembrane region" description="Helical" evidence="9">
    <location>
        <begin position="23"/>
        <end position="43"/>
    </location>
</feature>
<reference evidence="12 13" key="1">
    <citation type="submission" date="2023-07" db="EMBL/GenBank/DDBJ databases">
        <title>Sequencing the genomes of 1000 actinobacteria strains.</title>
        <authorList>
            <person name="Klenk H.-P."/>
        </authorList>
    </citation>
    <scope>NUCLEOTIDE SEQUENCE [LARGE SCALE GENOMIC DNA]</scope>
    <source>
        <strain evidence="12 13">DSM 44710</strain>
    </source>
</reference>
<accession>A0ABT9MPY5</accession>
<feature type="transmembrane region" description="Helical" evidence="9">
    <location>
        <begin position="49"/>
        <end position="67"/>
    </location>
</feature>
<evidence type="ECO:0000256" key="4">
    <source>
        <dbReference type="ARBA" id="ARBA00022679"/>
    </source>
</evidence>
<keyword evidence="9" id="KW-1133">Transmembrane helix</keyword>
<dbReference type="SUPFAM" id="SSF55874">
    <property type="entry name" value="ATPase domain of HSP90 chaperone/DNA topoisomerase II/histidine kinase"/>
    <property type="match status" value="1"/>
</dbReference>
<keyword evidence="13" id="KW-1185">Reference proteome</keyword>
<dbReference type="PANTHER" id="PTHR24421">
    <property type="entry name" value="NITRATE/NITRITE SENSOR PROTEIN NARX-RELATED"/>
    <property type="match status" value="1"/>
</dbReference>
<name>A0ABT9MPY5_9ACTN</name>
<evidence type="ECO:0000313" key="13">
    <source>
        <dbReference type="Proteomes" id="UP001240984"/>
    </source>
</evidence>
<feature type="transmembrane region" description="Helical" evidence="9">
    <location>
        <begin position="124"/>
        <end position="142"/>
    </location>
</feature>
<evidence type="ECO:0000256" key="7">
    <source>
        <dbReference type="ARBA" id="ARBA00022840"/>
    </source>
</evidence>
<dbReference type="CDD" id="cd16917">
    <property type="entry name" value="HATPase_UhpB-NarQ-NarX-like"/>
    <property type="match status" value="1"/>
</dbReference>
<proteinExistence type="predicted"/>
<dbReference type="InterPro" id="IPR003594">
    <property type="entry name" value="HATPase_dom"/>
</dbReference>
<evidence type="ECO:0000256" key="1">
    <source>
        <dbReference type="ARBA" id="ARBA00000085"/>
    </source>
</evidence>
<evidence type="ECO:0000256" key="6">
    <source>
        <dbReference type="ARBA" id="ARBA00022777"/>
    </source>
</evidence>
<evidence type="ECO:0000256" key="5">
    <source>
        <dbReference type="ARBA" id="ARBA00022741"/>
    </source>
</evidence>
<keyword evidence="8" id="KW-0902">Two-component regulatory system</keyword>
<comment type="caution">
    <text evidence="12">The sequence shown here is derived from an EMBL/GenBank/DDBJ whole genome shotgun (WGS) entry which is preliminary data.</text>
</comment>
<dbReference type="Gene3D" id="1.20.5.1930">
    <property type="match status" value="1"/>
</dbReference>
<dbReference type="Gene3D" id="3.30.565.10">
    <property type="entry name" value="Histidine kinase-like ATPase, C-terminal domain"/>
    <property type="match status" value="1"/>
</dbReference>
<keyword evidence="3" id="KW-0597">Phosphoprotein</keyword>
<evidence type="ECO:0000259" key="11">
    <source>
        <dbReference type="Pfam" id="PF07730"/>
    </source>
</evidence>
<protein>
    <recommendedName>
        <fullName evidence="2">histidine kinase</fullName>
        <ecNumber evidence="2">2.7.13.3</ecNumber>
    </recommendedName>
</protein>
<dbReference type="Pfam" id="PF07730">
    <property type="entry name" value="HisKA_3"/>
    <property type="match status" value="1"/>
</dbReference>
<evidence type="ECO:0000256" key="8">
    <source>
        <dbReference type="ARBA" id="ARBA00023012"/>
    </source>
</evidence>
<keyword evidence="6 12" id="KW-0418">Kinase</keyword>
<dbReference type="InterPro" id="IPR011712">
    <property type="entry name" value="Sig_transdc_His_kin_sub3_dim/P"/>
</dbReference>
<dbReference type="GO" id="GO:0016301">
    <property type="term" value="F:kinase activity"/>
    <property type="evidence" value="ECO:0007669"/>
    <property type="project" value="UniProtKB-KW"/>
</dbReference>
<dbReference type="EC" id="2.7.13.3" evidence="2"/>